<feature type="region of interest" description="Disordered" evidence="8">
    <location>
        <begin position="420"/>
        <end position="468"/>
    </location>
</feature>
<evidence type="ECO:0000313" key="10">
    <source>
        <dbReference type="EMBL" id="MCE5169662.1"/>
    </source>
</evidence>
<dbReference type="InterPro" id="IPR036852">
    <property type="entry name" value="Peptidase_S8/S53_dom_sf"/>
</dbReference>
<dbReference type="CDD" id="cd07477">
    <property type="entry name" value="Peptidases_S8_Subtilisin_subset"/>
    <property type="match status" value="1"/>
</dbReference>
<dbReference type="InterPro" id="IPR050131">
    <property type="entry name" value="Peptidase_S8_subtilisin-like"/>
</dbReference>
<comment type="caution">
    <text evidence="10">The sequence shown here is derived from an EMBL/GenBank/DDBJ whole genome shotgun (WGS) entry which is preliminary data.</text>
</comment>
<keyword evidence="5 6" id="KW-0720">Serine protease</keyword>
<comment type="similarity">
    <text evidence="1 6 7">Belongs to the peptidase S8 family.</text>
</comment>
<dbReference type="PROSITE" id="PS51892">
    <property type="entry name" value="SUBTILASE"/>
    <property type="match status" value="1"/>
</dbReference>
<keyword evidence="4 6" id="KW-0378">Hydrolase</keyword>
<dbReference type="PANTHER" id="PTHR43806:SF11">
    <property type="entry name" value="CEREVISIN-RELATED"/>
    <property type="match status" value="1"/>
</dbReference>
<feature type="active site" description="Charge relay system" evidence="6">
    <location>
        <position position="150"/>
    </location>
</feature>
<evidence type="ECO:0000256" key="7">
    <source>
        <dbReference type="RuleBase" id="RU003355"/>
    </source>
</evidence>
<dbReference type="Proteomes" id="UP001199916">
    <property type="component" value="Unassembled WGS sequence"/>
</dbReference>
<feature type="region of interest" description="Disordered" evidence="8">
    <location>
        <begin position="91"/>
        <end position="119"/>
    </location>
</feature>
<dbReference type="Gene3D" id="3.40.50.200">
    <property type="entry name" value="Peptidase S8/S53 domain"/>
    <property type="match status" value="1"/>
</dbReference>
<dbReference type="InterPro" id="IPR023827">
    <property type="entry name" value="Peptidase_S8_Asp-AS"/>
</dbReference>
<dbReference type="EMBL" id="JAJNBZ010000005">
    <property type="protein sequence ID" value="MCE5169662.1"/>
    <property type="molecule type" value="Genomic_DNA"/>
</dbReference>
<reference evidence="10 11" key="1">
    <citation type="submission" date="2021-11" db="EMBL/GenBank/DDBJ databases">
        <title>Draft genome sequence of Paenibacillus profundus YoMME, a new Gram-positive bacteria with exoelectrogenic properties.</title>
        <authorList>
            <person name="Hubenova Y."/>
            <person name="Hubenova E."/>
            <person name="Manasiev Y."/>
            <person name="Peykov S."/>
            <person name="Mitov M."/>
        </authorList>
    </citation>
    <scope>NUCLEOTIDE SEQUENCE [LARGE SCALE GENOMIC DNA]</scope>
    <source>
        <strain evidence="10 11">YoMME</strain>
    </source>
</reference>
<feature type="domain" description="Peptidase S8/S53" evidence="9">
    <location>
        <begin position="141"/>
        <end position="382"/>
    </location>
</feature>
<name>A0ABS8YF21_9BACL</name>
<dbReference type="SUPFAM" id="SSF52743">
    <property type="entry name" value="Subtilisin-like"/>
    <property type="match status" value="1"/>
</dbReference>
<proteinExistence type="inferred from homology"/>
<evidence type="ECO:0000259" key="9">
    <source>
        <dbReference type="Pfam" id="PF00082"/>
    </source>
</evidence>
<evidence type="ECO:0000256" key="4">
    <source>
        <dbReference type="ARBA" id="ARBA00022801"/>
    </source>
</evidence>
<dbReference type="RefSeq" id="WP_233696572.1">
    <property type="nucleotide sequence ID" value="NZ_JAJNBZ010000005.1"/>
</dbReference>
<keyword evidence="2 6" id="KW-0645">Protease</keyword>
<gene>
    <name evidence="10" type="ORF">LQV63_10085</name>
</gene>
<dbReference type="PANTHER" id="PTHR43806">
    <property type="entry name" value="PEPTIDASE S8"/>
    <property type="match status" value="1"/>
</dbReference>
<organism evidence="10 11">
    <name type="scientific">Paenibacillus profundus</name>
    <dbReference type="NCBI Taxonomy" id="1173085"/>
    <lineage>
        <taxon>Bacteria</taxon>
        <taxon>Bacillati</taxon>
        <taxon>Bacillota</taxon>
        <taxon>Bacilli</taxon>
        <taxon>Bacillales</taxon>
        <taxon>Paenibacillaceae</taxon>
        <taxon>Paenibacillus</taxon>
    </lineage>
</organism>
<evidence type="ECO:0000256" key="6">
    <source>
        <dbReference type="PROSITE-ProRule" id="PRU01240"/>
    </source>
</evidence>
<evidence type="ECO:0000256" key="5">
    <source>
        <dbReference type="ARBA" id="ARBA00022825"/>
    </source>
</evidence>
<dbReference type="PROSITE" id="PS00136">
    <property type="entry name" value="SUBTILASE_ASP"/>
    <property type="match status" value="1"/>
</dbReference>
<dbReference type="InterPro" id="IPR034202">
    <property type="entry name" value="Subtilisin_Carlsberg-like"/>
</dbReference>
<dbReference type="PRINTS" id="PR00723">
    <property type="entry name" value="SUBTILISIN"/>
</dbReference>
<evidence type="ECO:0000256" key="1">
    <source>
        <dbReference type="ARBA" id="ARBA00011073"/>
    </source>
</evidence>
<evidence type="ECO:0000256" key="2">
    <source>
        <dbReference type="ARBA" id="ARBA00022670"/>
    </source>
</evidence>
<protein>
    <submittedName>
        <fullName evidence="10">S8 family peptidase</fullName>
    </submittedName>
</protein>
<sequence>MRTLTRMLQAAVHGQPTRKTDRKMIILKDRKSYAACIQQLKKQGIVPLKQVKSARMLCCHLDRHKDLQQIMNHPSIRRIETDARVRAHAIKPAKGTKRSSSTSSRLRLKKRNHSTPYATTSQIPWGIKRIHAPRVWPKTKGKGIKVAIVDTGISTHPDLNIAGGINTIRRGMPHQDDNGHGTHVAGTVAATGTGNMLYGAAPEVDLYAVKALDENGDGYVSDIVEGIEWCIKNKMDVINLSLGLNGPSDLLRSTVKRAYRKGIVLVASAGNEGGDADMIDVPASYPETIAVTATDKNNQIAVFSSRGKGIDVAAPGEDIVSTNNKNSFSKDSGTSMAAPHVSGTVALMLASNPELTPQDVKSVLIDTASELKGYSDRSQGAGLVRADKATACAMDSLKSSFPLTGISAVSGPIKKALARRTATSRSPACRPNKSEAQAAAASRQRTKKAGRGTAQSSKLHNVVKPRRS</sequence>
<keyword evidence="3" id="KW-0479">Metal-binding</keyword>
<evidence type="ECO:0000313" key="11">
    <source>
        <dbReference type="Proteomes" id="UP001199916"/>
    </source>
</evidence>
<dbReference type="InterPro" id="IPR000209">
    <property type="entry name" value="Peptidase_S8/S53_dom"/>
</dbReference>
<dbReference type="PROSITE" id="PS00137">
    <property type="entry name" value="SUBTILASE_HIS"/>
    <property type="match status" value="1"/>
</dbReference>
<accession>A0ABS8YF21</accession>
<evidence type="ECO:0000256" key="3">
    <source>
        <dbReference type="ARBA" id="ARBA00022723"/>
    </source>
</evidence>
<dbReference type="InterPro" id="IPR023828">
    <property type="entry name" value="Peptidase_S8_Ser-AS"/>
</dbReference>
<feature type="active site" description="Charge relay system" evidence="6">
    <location>
        <position position="180"/>
    </location>
</feature>
<feature type="active site" description="Charge relay system" evidence="6">
    <location>
        <position position="335"/>
    </location>
</feature>
<dbReference type="InterPro" id="IPR022398">
    <property type="entry name" value="Peptidase_S8_His-AS"/>
</dbReference>
<dbReference type="InterPro" id="IPR015500">
    <property type="entry name" value="Peptidase_S8_subtilisin-rel"/>
</dbReference>
<evidence type="ECO:0000256" key="8">
    <source>
        <dbReference type="SAM" id="MobiDB-lite"/>
    </source>
</evidence>
<keyword evidence="11" id="KW-1185">Reference proteome</keyword>
<dbReference type="Pfam" id="PF00082">
    <property type="entry name" value="Peptidase_S8"/>
    <property type="match status" value="1"/>
</dbReference>
<dbReference type="PROSITE" id="PS00138">
    <property type="entry name" value="SUBTILASE_SER"/>
    <property type="match status" value="1"/>
</dbReference>